<protein>
    <submittedName>
        <fullName evidence="2">Uncharacterized protein</fullName>
    </submittedName>
</protein>
<evidence type="ECO:0000313" key="3">
    <source>
        <dbReference type="Proteomes" id="UP000005737"/>
    </source>
</evidence>
<keyword evidence="1" id="KW-0472">Membrane</keyword>
<evidence type="ECO:0000313" key="2">
    <source>
        <dbReference type="EMBL" id="EHQ07359.1"/>
    </source>
</evidence>
<keyword evidence="3" id="KW-1185">Reference proteome</keyword>
<keyword evidence="1" id="KW-1133">Transmembrane helix</keyword>
<dbReference type="EMBL" id="JH597773">
    <property type="protein sequence ID" value="EHQ07359.1"/>
    <property type="molecule type" value="Genomic_DNA"/>
</dbReference>
<name>H2CBI4_9LEPT</name>
<dbReference type="STRING" id="183.GCA_002009735_02003"/>
<evidence type="ECO:0000256" key="1">
    <source>
        <dbReference type="SAM" id="Phobius"/>
    </source>
</evidence>
<proteinExistence type="predicted"/>
<reference evidence="2 3" key="1">
    <citation type="submission" date="2011-10" db="EMBL/GenBank/DDBJ databases">
        <title>The Improved High-Quality Draft genome of Leptonema illini DSM 21528.</title>
        <authorList>
            <consortium name="US DOE Joint Genome Institute (JGI-PGF)"/>
            <person name="Lucas S."/>
            <person name="Copeland A."/>
            <person name="Lapidus A."/>
            <person name="Glavina del Rio T."/>
            <person name="Dalin E."/>
            <person name="Tice H."/>
            <person name="Bruce D."/>
            <person name="Goodwin L."/>
            <person name="Pitluck S."/>
            <person name="Peters L."/>
            <person name="Mikhailova N."/>
            <person name="Held B."/>
            <person name="Kyrpides N."/>
            <person name="Mavromatis K."/>
            <person name="Ivanova N."/>
            <person name="Markowitz V."/>
            <person name="Cheng J.-F."/>
            <person name="Hugenholtz P."/>
            <person name="Woyke T."/>
            <person name="Wu D."/>
            <person name="Gronow S."/>
            <person name="Wellnitz S."/>
            <person name="Brambilla E.-M."/>
            <person name="Klenk H.-P."/>
            <person name="Eisen J.A."/>
        </authorList>
    </citation>
    <scope>NUCLEOTIDE SEQUENCE [LARGE SCALE GENOMIC DNA]</scope>
    <source>
        <strain evidence="2 3">DSM 21528</strain>
    </source>
</reference>
<dbReference type="HOGENOM" id="CLU_1600677_0_0_12"/>
<organism evidence="2 3">
    <name type="scientific">Leptonema illini DSM 21528</name>
    <dbReference type="NCBI Taxonomy" id="929563"/>
    <lineage>
        <taxon>Bacteria</taxon>
        <taxon>Pseudomonadati</taxon>
        <taxon>Spirochaetota</taxon>
        <taxon>Spirochaetia</taxon>
        <taxon>Leptospirales</taxon>
        <taxon>Leptospiraceae</taxon>
        <taxon>Leptonema</taxon>
    </lineage>
</organism>
<feature type="transmembrane region" description="Helical" evidence="1">
    <location>
        <begin position="24"/>
        <end position="43"/>
    </location>
</feature>
<sequence length="166" mass="18052">MHWTGFKYLLTAGMKRRMTVFQSIRLSAWILAVVYLGSCIPLYNYMDEQSGSEAGPPFELLLPALTPVTCPELPPPTVHTYAAGGDVNHYMLSVYIDPVPAATLYAAYGSSEQQMTAQNSSLIGVFALQGSEQNRYIPINGPQPEPAHLAVAARSGSCEGEWAQVK</sequence>
<gene>
    <name evidence="2" type="ORF">Lepil_2687</name>
</gene>
<keyword evidence="1" id="KW-0812">Transmembrane</keyword>
<dbReference type="AlphaFoldDB" id="H2CBI4"/>
<accession>H2CBI4</accession>
<dbReference type="Proteomes" id="UP000005737">
    <property type="component" value="Unassembled WGS sequence"/>
</dbReference>